<dbReference type="InterPro" id="IPR005119">
    <property type="entry name" value="LysR_subst-bd"/>
</dbReference>
<keyword evidence="2" id="KW-0805">Transcription regulation</keyword>
<dbReference type="GO" id="GO:0003700">
    <property type="term" value="F:DNA-binding transcription factor activity"/>
    <property type="evidence" value="ECO:0007669"/>
    <property type="project" value="InterPro"/>
</dbReference>
<evidence type="ECO:0000256" key="2">
    <source>
        <dbReference type="ARBA" id="ARBA00023015"/>
    </source>
</evidence>
<protein>
    <submittedName>
        <fullName evidence="6">Transcriptional regulator, LysR family</fullName>
    </submittedName>
</protein>
<keyword evidence="4" id="KW-0804">Transcription</keyword>
<dbReference type="SUPFAM" id="SSF53850">
    <property type="entry name" value="Periplasmic binding protein-like II"/>
    <property type="match status" value="1"/>
</dbReference>
<dbReference type="PROSITE" id="PS50931">
    <property type="entry name" value="HTH_LYSR"/>
    <property type="match status" value="1"/>
</dbReference>
<dbReference type="Gene3D" id="3.40.190.290">
    <property type="match status" value="1"/>
</dbReference>
<organism evidence="6 7">
    <name type="scientific">Burkholderia plantarii</name>
    <dbReference type="NCBI Taxonomy" id="41899"/>
    <lineage>
        <taxon>Bacteria</taxon>
        <taxon>Pseudomonadati</taxon>
        <taxon>Pseudomonadota</taxon>
        <taxon>Betaproteobacteria</taxon>
        <taxon>Burkholderiales</taxon>
        <taxon>Burkholderiaceae</taxon>
        <taxon>Burkholderia</taxon>
    </lineage>
</organism>
<evidence type="ECO:0000256" key="3">
    <source>
        <dbReference type="ARBA" id="ARBA00023125"/>
    </source>
</evidence>
<evidence type="ECO:0000313" key="7">
    <source>
        <dbReference type="Proteomes" id="UP000031838"/>
    </source>
</evidence>
<evidence type="ECO:0000256" key="4">
    <source>
        <dbReference type="ARBA" id="ARBA00023163"/>
    </source>
</evidence>
<dbReference type="InterPro" id="IPR000847">
    <property type="entry name" value="LysR_HTH_N"/>
</dbReference>
<reference evidence="6 7" key="2">
    <citation type="journal article" date="2016" name="Appl. Microbiol. Biotechnol.">
        <title>Mutations improving production and secretion of extracellular lipase by Burkholderia glumae PG1.</title>
        <authorList>
            <person name="Knapp A."/>
            <person name="Voget S."/>
            <person name="Gao R."/>
            <person name="Zaburannyi N."/>
            <person name="Krysciak D."/>
            <person name="Breuer M."/>
            <person name="Hauer B."/>
            <person name="Streit W.R."/>
            <person name="Muller R."/>
            <person name="Daniel R."/>
            <person name="Jaeger K.E."/>
        </authorList>
    </citation>
    <scope>NUCLEOTIDE SEQUENCE [LARGE SCALE GENOMIC DNA]</scope>
    <source>
        <strain evidence="6 7">PG1</strain>
    </source>
</reference>
<accession>A0A0B6RM97</accession>
<dbReference type="Pfam" id="PF03466">
    <property type="entry name" value="LysR_substrate"/>
    <property type="match status" value="1"/>
</dbReference>
<dbReference type="InterPro" id="IPR036388">
    <property type="entry name" value="WH-like_DNA-bd_sf"/>
</dbReference>
<sequence>MDQADLVIFLRLADSGSLSGTARTLKSPKSTVSRALLRLEMEIGSALFDRSTRHFRLTDTGKLLLPYASRAVHDLQEAQAIIDGYAGKPRGLLRINTTQSFALGIIAPMLPDFLDRYPELTVELTTDSNYVDIAREGIDVAVRVGTLPDSSLIARRLPPVELWLCASPSYLSRSGVPRQAAELHGHRLVVREAPTSWVFQDGQTELTVQPRGSAIIPDAAAQKIVLEGGGGIGFLPSYLAAPALTAGTLVRVLPSLRREPIELHALYPTHRSMSAKVRAFIDALIVHLDTVNTVKPSSSRD</sequence>
<comment type="similarity">
    <text evidence="1">Belongs to the LysR transcriptional regulatory family.</text>
</comment>
<dbReference type="KEGG" id="bgp:BGL_1c19130"/>
<dbReference type="AlphaFoldDB" id="A0A0B6RM97"/>
<name>A0A0B6RM97_BURPL</name>
<dbReference type="EMBL" id="CP002580">
    <property type="protein sequence ID" value="AJK46422.1"/>
    <property type="molecule type" value="Genomic_DNA"/>
</dbReference>
<gene>
    <name evidence="6" type="ORF">BGL_1c19130</name>
</gene>
<keyword evidence="3" id="KW-0238">DNA-binding</keyword>
<dbReference type="PANTHER" id="PTHR30537:SF5">
    <property type="entry name" value="HTH-TYPE TRANSCRIPTIONAL ACTIVATOR TTDR-RELATED"/>
    <property type="match status" value="1"/>
</dbReference>
<dbReference type="HOGENOM" id="CLU_039613_16_2_4"/>
<proteinExistence type="inferred from homology"/>
<dbReference type="Gene3D" id="1.10.10.10">
    <property type="entry name" value="Winged helix-like DNA-binding domain superfamily/Winged helix DNA-binding domain"/>
    <property type="match status" value="1"/>
</dbReference>
<dbReference type="InterPro" id="IPR036390">
    <property type="entry name" value="WH_DNA-bd_sf"/>
</dbReference>
<dbReference type="SUPFAM" id="SSF46785">
    <property type="entry name" value="Winged helix' DNA-binding domain"/>
    <property type="match status" value="1"/>
</dbReference>
<keyword evidence="7" id="KW-1185">Reference proteome</keyword>
<evidence type="ECO:0000259" key="5">
    <source>
        <dbReference type="PROSITE" id="PS50931"/>
    </source>
</evidence>
<dbReference type="CDD" id="cd08422">
    <property type="entry name" value="PBP2_CrgA_like"/>
    <property type="match status" value="1"/>
</dbReference>
<dbReference type="Proteomes" id="UP000031838">
    <property type="component" value="Chromosome 1"/>
</dbReference>
<feature type="domain" description="HTH lysR-type" evidence="5">
    <location>
        <begin position="1"/>
        <end position="58"/>
    </location>
</feature>
<dbReference type="GO" id="GO:0003677">
    <property type="term" value="F:DNA binding"/>
    <property type="evidence" value="ECO:0007669"/>
    <property type="project" value="UniProtKB-KW"/>
</dbReference>
<evidence type="ECO:0000256" key="1">
    <source>
        <dbReference type="ARBA" id="ARBA00009437"/>
    </source>
</evidence>
<evidence type="ECO:0000313" key="6">
    <source>
        <dbReference type="EMBL" id="AJK46422.1"/>
    </source>
</evidence>
<dbReference type="PANTHER" id="PTHR30537">
    <property type="entry name" value="HTH-TYPE TRANSCRIPTIONAL REGULATOR"/>
    <property type="match status" value="1"/>
</dbReference>
<reference evidence="7" key="1">
    <citation type="submission" date="2011-03" db="EMBL/GenBank/DDBJ databases">
        <authorList>
            <person name="Voget S."/>
            <person name="Streit W.R."/>
            <person name="Jaeger K.E."/>
            <person name="Daniel R."/>
        </authorList>
    </citation>
    <scope>NUCLEOTIDE SEQUENCE [LARGE SCALE GENOMIC DNA]</scope>
    <source>
        <strain evidence="7">PG1</strain>
    </source>
</reference>
<dbReference type="RefSeq" id="WP_080937176.1">
    <property type="nucleotide sequence ID" value="NZ_CP002580.1"/>
</dbReference>
<dbReference type="Pfam" id="PF00126">
    <property type="entry name" value="HTH_1"/>
    <property type="match status" value="1"/>
</dbReference>
<dbReference type="InterPro" id="IPR058163">
    <property type="entry name" value="LysR-type_TF_proteobact-type"/>
</dbReference>